<keyword evidence="2" id="KW-1185">Reference proteome</keyword>
<dbReference type="EMBL" id="MU865295">
    <property type="protein sequence ID" value="KAK4231017.1"/>
    <property type="molecule type" value="Genomic_DNA"/>
</dbReference>
<dbReference type="InterPro" id="IPR019182">
    <property type="entry name" value="Cytochrome_b-c1_su10_fun"/>
</dbReference>
<reference evidence="1" key="1">
    <citation type="journal article" date="2023" name="Mol. Phylogenet. Evol.">
        <title>Genome-scale phylogeny and comparative genomics of the fungal order Sordariales.</title>
        <authorList>
            <person name="Hensen N."/>
            <person name="Bonometti L."/>
            <person name="Westerberg I."/>
            <person name="Brannstrom I.O."/>
            <person name="Guillou S."/>
            <person name="Cros-Aarteil S."/>
            <person name="Calhoun S."/>
            <person name="Haridas S."/>
            <person name="Kuo A."/>
            <person name="Mondo S."/>
            <person name="Pangilinan J."/>
            <person name="Riley R."/>
            <person name="LaButti K."/>
            <person name="Andreopoulos B."/>
            <person name="Lipzen A."/>
            <person name="Chen C."/>
            <person name="Yan M."/>
            <person name="Daum C."/>
            <person name="Ng V."/>
            <person name="Clum A."/>
            <person name="Steindorff A."/>
            <person name="Ohm R.A."/>
            <person name="Martin F."/>
            <person name="Silar P."/>
            <person name="Natvig D.O."/>
            <person name="Lalanne C."/>
            <person name="Gautier V."/>
            <person name="Ament-Velasquez S.L."/>
            <person name="Kruys A."/>
            <person name="Hutchinson M.I."/>
            <person name="Powell A.J."/>
            <person name="Barry K."/>
            <person name="Miller A.N."/>
            <person name="Grigoriev I.V."/>
            <person name="Debuchy R."/>
            <person name="Gladieux P."/>
            <person name="Hiltunen Thoren M."/>
            <person name="Johannesson H."/>
        </authorList>
    </citation>
    <scope>NUCLEOTIDE SEQUENCE</scope>
    <source>
        <strain evidence="1">CBS 990.96</strain>
    </source>
</reference>
<evidence type="ECO:0000313" key="1">
    <source>
        <dbReference type="EMBL" id="KAK4231017.1"/>
    </source>
</evidence>
<proteinExistence type="predicted"/>
<sequence>MPFASPILRAAYPEYKSPYGPKYHYQPHVGTITAKTLTRFGVNAGRFGGVALFTVVFFASGIPRLHKDVLFNIPVVGRVFENYFDKKVPASDSPF</sequence>
<reference evidence="1" key="2">
    <citation type="submission" date="2023-05" db="EMBL/GenBank/DDBJ databases">
        <authorList>
            <consortium name="Lawrence Berkeley National Laboratory"/>
            <person name="Steindorff A."/>
            <person name="Hensen N."/>
            <person name="Bonometti L."/>
            <person name="Westerberg I."/>
            <person name="Brannstrom I.O."/>
            <person name="Guillou S."/>
            <person name="Cros-Aarteil S."/>
            <person name="Calhoun S."/>
            <person name="Haridas S."/>
            <person name="Kuo A."/>
            <person name="Mondo S."/>
            <person name="Pangilinan J."/>
            <person name="Riley R."/>
            <person name="Labutti K."/>
            <person name="Andreopoulos B."/>
            <person name="Lipzen A."/>
            <person name="Chen C."/>
            <person name="Yanf M."/>
            <person name="Daum C."/>
            <person name="Ng V."/>
            <person name="Clum A."/>
            <person name="Ohm R."/>
            <person name="Martin F."/>
            <person name="Silar P."/>
            <person name="Natvig D."/>
            <person name="Lalanne C."/>
            <person name="Gautier V."/>
            <person name="Ament-Velasquez S.L."/>
            <person name="Kruys A."/>
            <person name="Hutchinson M.I."/>
            <person name="Powell A.J."/>
            <person name="Barry K."/>
            <person name="Miller A.N."/>
            <person name="Grigoriev I.V."/>
            <person name="Debuchy R."/>
            <person name="Gladieux P."/>
            <person name="Thoren M.H."/>
            <person name="Johannesson H."/>
        </authorList>
    </citation>
    <scope>NUCLEOTIDE SEQUENCE</scope>
    <source>
        <strain evidence="1">CBS 990.96</strain>
    </source>
</reference>
<dbReference type="PANTHER" id="PTHR28254">
    <property type="entry name" value="CYTOCHROME B-C1 COMPLEX SUBUNIT 10"/>
    <property type="match status" value="1"/>
</dbReference>
<dbReference type="Proteomes" id="UP001301958">
    <property type="component" value="Unassembled WGS sequence"/>
</dbReference>
<organism evidence="1 2">
    <name type="scientific">Podospora fimiseda</name>
    <dbReference type="NCBI Taxonomy" id="252190"/>
    <lineage>
        <taxon>Eukaryota</taxon>
        <taxon>Fungi</taxon>
        <taxon>Dikarya</taxon>
        <taxon>Ascomycota</taxon>
        <taxon>Pezizomycotina</taxon>
        <taxon>Sordariomycetes</taxon>
        <taxon>Sordariomycetidae</taxon>
        <taxon>Sordariales</taxon>
        <taxon>Podosporaceae</taxon>
        <taxon>Podospora</taxon>
    </lineage>
</organism>
<protein>
    <submittedName>
        <fullName evidence="1">Ubiquinol-cytochrome-c reductase complex subunit-domain-containing protein</fullName>
    </submittedName>
</protein>
<dbReference type="GO" id="GO:0005739">
    <property type="term" value="C:mitochondrion"/>
    <property type="evidence" value="ECO:0007669"/>
    <property type="project" value="GOC"/>
</dbReference>
<accession>A0AAN7H4P6</accession>
<evidence type="ECO:0000313" key="2">
    <source>
        <dbReference type="Proteomes" id="UP001301958"/>
    </source>
</evidence>
<gene>
    <name evidence="1" type="ORF">QBC38DRAFT_467624</name>
</gene>
<dbReference type="PANTHER" id="PTHR28254:SF1">
    <property type="entry name" value="CYTOCHROME B-C1 COMPLEX SUBUNIT 10, MITOCHONDRIAL"/>
    <property type="match status" value="1"/>
</dbReference>
<comment type="caution">
    <text evidence="1">The sequence shown here is derived from an EMBL/GenBank/DDBJ whole genome shotgun (WGS) entry which is preliminary data.</text>
</comment>
<dbReference type="GO" id="GO:0006122">
    <property type="term" value="P:mitochondrial electron transport, ubiquinol to cytochrome c"/>
    <property type="evidence" value="ECO:0007669"/>
    <property type="project" value="InterPro"/>
</dbReference>
<dbReference type="AlphaFoldDB" id="A0AAN7H4P6"/>
<name>A0AAN7H4P6_9PEZI</name>
<dbReference type="Pfam" id="PF09796">
    <property type="entry name" value="QCR10"/>
    <property type="match status" value="1"/>
</dbReference>